<protein>
    <submittedName>
        <fullName evidence="1">Uncharacterized protein</fullName>
    </submittedName>
</protein>
<evidence type="ECO:0000313" key="2">
    <source>
        <dbReference type="Proteomes" id="UP000252582"/>
    </source>
</evidence>
<proteinExistence type="predicted"/>
<dbReference type="EMBL" id="QPIX01000007">
    <property type="protein sequence ID" value="RCW23177.1"/>
    <property type="molecule type" value="Genomic_DNA"/>
</dbReference>
<keyword evidence="2" id="KW-1185">Reference proteome</keyword>
<evidence type="ECO:0000313" key="1">
    <source>
        <dbReference type="EMBL" id="RCW23177.1"/>
    </source>
</evidence>
<sequence>MEKPDDIDADFHRMVITPFDMVLWSRERMLQHVDVAVRLMGHLHDCEPELAERWRSQLNRERVETGRPGLVVYLRGEFLEELRQHPRYGYLAEWMAEWTDEADRYRVAALEDLGGDQAALAKLDEEVRCRH</sequence>
<dbReference type="Proteomes" id="UP000252582">
    <property type="component" value="Unassembled WGS sequence"/>
</dbReference>
<comment type="caution">
    <text evidence="1">The sequence shown here is derived from an EMBL/GenBank/DDBJ whole genome shotgun (WGS) entry which is preliminary data.</text>
</comment>
<reference evidence="1 2" key="1">
    <citation type="submission" date="2018-07" db="EMBL/GenBank/DDBJ databases">
        <title>Genomic Encyclopedia of Type Strains, Phase IV (KMG-IV): sequencing the most valuable type-strain genomes for metagenomic binning, comparative biology and taxonomic classification.</title>
        <authorList>
            <person name="Goeker M."/>
        </authorList>
    </citation>
    <scope>NUCLEOTIDE SEQUENCE [LARGE SCALE GENOMIC DNA]</scope>
    <source>
        <strain evidence="1 2">DSM 25528</strain>
    </source>
</reference>
<gene>
    <name evidence="1" type="ORF">DFR48_10746</name>
</gene>
<organism evidence="1 2">
    <name type="scientific">Ciceribacter lividus</name>
    <dbReference type="NCBI Taxonomy" id="1197950"/>
    <lineage>
        <taxon>Bacteria</taxon>
        <taxon>Pseudomonadati</taxon>
        <taxon>Pseudomonadota</taxon>
        <taxon>Alphaproteobacteria</taxon>
        <taxon>Hyphomicrobiales</taxon>
        <taxon>Rhizobiaceae</taxon>
        <taxon>Ciceribacter</taxon>
    </lineage>
</organism>
<accession>A0A6I7HJS6</accession>
<dbReference type="AlphaFoldDB" id="A0A6I7HJS6"/>
<name>A0A6I7HJS6_9HYPH</name>
<dbReference type="RefSeq" id="WP_114363620.1">
    <property type="nucleotide sequence ID" value="NZ_QPIX01000007.1"/>
</dbReference>